<name>A0AA88MHQ4_CHASR</name>
<dbReference type="EMBL" id="JAUPFM010000011">
    <property type="protein sequence ID" value="KAK2837495.1"/>
    <property type="molecule type" value="Genomic_DNA"/>
</dbReference>
<reference evidence="1" key="1">
    <citation type="submission" date="2023-07" db="EMBL/GenBank/DDBJ databases">
        <title>Chromosome-level Genome Assembly of Striped Snakehead (Channa striata).</title>
        <authorList>
            <person name="Liu H."/>
        </authorList>
    </citation>
    <scope>NUCLEOTIDE SEQUENCE</scope>
    <source>
        <strain evidence="1">Gz</strain>
        <tissue evidence="1">Muscle</tissue>
    </source>
</reference>
<accession>A0AA88MHQ4</accession>
<dbReference type="Proteomes" id="UP001187415">
    <property type="component" value="Unassembled WGS sequence"/>
</dbReference>
<evidence type="ECO:0000313" key="1">
    <source>
        <dbReference type="EMBL" id="KAK2837495.1"/>
    </source>
</evidence>
<protein>
    <submittedName>
        <fullName evidence="1">Uncharacterized protein</fullName>
    </submittedName>
</protein>
<proteinExistence type="predicted"/>
<gene>
    <name evidence="1" type="ORF">Q5P01_014707</name>
</gene>
<sequence>MGAMARKLGQTLSSHAAFYHCGLFVGSSQGLGGLGDQRGTKWGLCLNDLDSGRQNCGDTKISSTVITRYPVTSISSEPPRAHGTLLLPCPALSGDVCLCQEPQLVGRVPNH</sequence>
<dbReference type="AlphaFoldDB" id="A0AA88MHQ4"/>
<evidence type="ECO:0000313" key="2">
    <source>
        <dbReference type="Proteomes" id="UP001187415"/>
    </source>
</evidence>
<comment type="caution">
    <text evidence="1">The sequence shown here is derived from an EMBL/GenBank/DDBJ whole genome shotgun (WGS) entry which is preliminary data.</text>
</comment>
<organism evidence="1 2">
    <name type="scientific">Channa striata</name>
    <name type="common">Snakehead murrel</name>
    <name type="synonym">Ophicephalus striatus</name>
    <dbReference type="NCBI Taxonomy" id="64152"/>
    <lineage>
        <taxon>Eukaryota</taxon>
        <taxon>Metazoa</taxon>
        <taxon>Chordata</taxon>
        <taxon>Craniata</taxon>
        <taxon>Vertebrata</taxon>
        <taxon>Euteleostomi</taxon>
        <taxon>Actinopterygii</taxon>
        <taxon>Neopterygii</taxon>
        <taxon>Teleostei</taxon>
        <taxon>Neoteleostei</taxon>
        <taxon>Acanthomorphata</taxon>
        <taxon>Anabantaria</taxon>
        <taxon>Anabantiformes</taxon>
        <taxon>Channoidei</taxon>
        <taxon>Channidae</taxon>
        <taxon>Channa</taxon>
    </lineage>
</organism>
<keyword evidence="2" id="KW-1185">Reference proteome</keyword>